<dbReference type="InterPro" id="IPR020846">
    <property type="entry name" value="MFS_dom"/>
</dbReference>
<dbReference type="InterPro" id="IPR050549">
    <property type="entry name" value="MFS_Trehalose_Transporter"/>
</dbReference>
<keyword evidence="4 5" id="KW-0472">Membrane</keyword>
<evidence type="ECO:0000256" key="5">
    <source>
        <dbReference type="SAM" id="Phobius"/>
    </source>
</evidence>
<dbReference type="Pfam" id="PF00083">
    <property type="entry name" value="Sugar_tr"/>
    <property type="match status" value="1"/>
</dbReference>
<evidence type="ECO:0000256" key="1">
    <source>
        <dbReference type="ARBA" id="ARBA00004141"/>
    </source>
</evidence>
<dbReference type="GO" id="GO:0022857">
    <property type="term" value="F:transmembrane transporter activity"/>
    <property type="evidence" value="ECO:0007669"/>
    <property type="project" value="InterPro"/>
</dbReference>
<evidence type="ECO:0000313" key="8">
    <source>
        <dbReference type="Proteomes" id="UP001431783"/>
    </source>
</evidence>
<dbReference type="PANTHER" id="PTHR48021:SF1">
    <property type="entry name" value="GH07001P-RELATED"/>
    <property type="match status" value="1"/>
</dbReference>
<evidence type="ECO:0000256" key="4">
    <source>
        <dbReference type="ARBA" id="ARBA00023136"/>
    </source>
</evidence>
<sequence>MFHTVFLRLRMFISVFLSLFLCIIEGTGIAWSSPMLKKLNGTDDNPLKRIISTDESSLLASLSILGSIFASFVLMIISGKIGRKPLLALHGMASLVCYVILAFSANIWCYYLARFISGFNSAVISIILPLYICELADSSSRGACPRE</sequence>
<feature type="transmembrane region" description="Helical" evidence="5">
    <location>
        <begin position="86"/>
        <end position="105"/>
    </location>
</feature>
<keyword evidence="3 5" id="KW-1133">Transmembrane helix</keyword>
<reference evidence="7 8" key="1">
    <citation type="submission" date="2023-03" db="EMBL/GenBank/DDBJ databases">
        <title>Genome insight into feeding habits of ladybird beetles.</title>
        <authorList>
            <person name="Li H.-S."/>
            <person name="Huang Y.-H."/>
            <person name="Pang H."/>
        </authorList>
    </citation>
    <scope>NUCLEOTIDE SEQUENCE [LARGE SCALE GENOMIC DNA]</scope>
    <source>
        <strain evidence="7">SYSU_2023b</strain>
        <tissue evidence="7">Whole body</tissue>
    </source>
</reference>
<dbReference type="InterPro" id="IPR005828">
    <property type="entry name" value="MFS_sugar_transport-like"/>
</dbReference>
<dbReference type="SUPFAM" id="SSF103473">
    <property type="entry name" value="MFS general substrate transporter"/>
    <property type="match status" value="1"/>
</dbReference>
<accession>A0AAW1TUF0</accession>
<comment type="subcellular location">
    <subcellularLocation>
        <location evidence="1">Membrane</location>
        <topology evidence="1">Multi-pass membrane protein</topology>
    </subcellularLocation>
</comment>
<dbReference type="EMBL" id="JARQZJ010000032">
    <property type="protein sequence ID" value="KAK9875186.1"/>
    <property type="molecule type" value="Genomic_DNA"/>
</dbReference>
<dbReference type="PROSITE" id="PS50850">
    <property type="entry name" value="MFS"/>
    <property type="match status" value="1"/>
</dbReference>
<keyword evidence="2 5" id="KW-0812">Transmembrane</keyword>
<proteinExistence type="predicted"/>
<dbReference type="GO" id="GO:0016020">
    <property type="term" value="C:membrane"/>
    <property type="evidence" value="ECO:0007669"/>
    <property type="project" value="UniProtKB-SubCell"/>
</dbReference>
<dbReference type="AlphaFoldDB" id="A0AAW1TUF0"/>
<dbReference type="Proteomes" id="UP001431783">
    <property type="component" value="Unassembled WGS sequence"/>
</dbReference>
<organism evidence="7 8">
    <name type="scientific">Henosepilachna vigintioctopunctata</name>
    <dbReference type="NCBI Taxonomy" id="420089"/>
    <lineage>
        <taxon>Eukaryota</taxon>
        <taxon>Metazoa</taxon>
        <taxon>Ecdysozoa</taxon>
        <taxon>Arthropoda</taxon>
        <taxon>Hexapoda</taxon>
        <taxon>Insecta</taxon>
        <taxon>Pterygota</taxon>
        <taxon>Neoptera</taxon>
        <taxon>Endopterygota</taxon>
        <taxon>Coleoptera</taxon>
        <taxon>Polyphaga</taxon>
        <taxon>Cucujiformia</taxon>
        <taxon>Coccinelloidea</taxon>
        <taxon>Coccinellidae</taxon>
        <taxon>Epilachninae</taxon>
        <taxon>Epilachnini</taxon>
        <taxon>Henosepilachna</taxon>
    </lineage>
</organism>
<dbReference type="PANTHER" id="PTHR48021">
    <property type="match status" value="1"/>
</dbReference>
<evidence type="ECO:0000259" key="6">
    <source>
        <dbReference type="PROSITE" id="PS50850"/>
    </source>
</evidence>
<gene>
    <name evidence="7" type="ORF">WA026_005977</name>
</gene>
<feature type="transmembrane region" description="Helical" evidence="5">
    <location>
        <begin position="111"/>
        <end position="132"/>
    </location>
</feature>
<evidence type="ECO:0000256" key="2">
    <source>
        <dbReference type="ARBA" id="ARBA00022692"/>
    </source>
</evidence>
<evidence type="ECO:0000256" key="3">
    <source>
        <dbReference type="ARBA" id="ARBA00022989"/>
    </source>
</evidence>
<dbReference type="InterPro" id="IPR036259">
    <property type="entry name" value="MFS_trans_sf"/>
</dbReference>
<comment type="caution">
    <text evidence="7">The sequence shown here is derived from an EMBL/GenBank/DDBJ whole genome shotgun (WGS) entry which is preliminary data.</text>
</comment>
<feature type="transmembrane region" description="Helical" evidence="5">
    <location>
        <begin position="56"/>
        <end position="77"/>
    </location>
</feature>
<feature type="domain" description="Major facilitator superfamily (MFS) profile" evidence="6">
    <location>
        <begin position="11"/>
        <end position="147"/>
    </location>
</feature>
<name>A0AAW1TUF0_9CUCU</name>
<dbReference type="Gene3D" id="1.20.1250.20">
    <property type="entry name" value="MFS general substrate transporter like domains"/>
    <property type="match status" value="1"/>
</dbReference>
<keyword evidence="8" id="KW-1185">Reference proteome</keyword>
<protein>
    <recommendedName>
        <fullName evidence="6">Major facilitator superfamily (MFS) profile domain-containing protein</fullName>
    </recommendedName>
</protein>
<evidence type="ECO:0000313" key="7">
    <source>
        <dbReference type="EMBL" id="KAK9875186.1"/>
    </source>
</evidence>